<organism evidence="1">
    <name type="scientific">Trepomonas sp. PC1</name>
    <dbReference type="NCBI Taxonomy" id="1076344"/>
    <lineage>
        <taxon>Eukaryota</taxon>
        <taxon>Metamonada</taxon>
        <taxon>Diplomonadida</taxon>
        <taxon>Hexamitidae</taxon>
        <taxon>Hexamitinae</taxon>
        <taxon>Trepomonas</taxon>
    </lineage>
</organism>
<dbReference type="EMBL" id="GDID01007949">
    <property type="protein sequence ID" value="JAP88657.1"/>
    <property type="molecule type" value="Transcribed_RNA"/>
</dbReference>
<proteinExistence type="predicted"/>
<feature type="non-terminal residue" evidence="1">
    <location>
        <position position="1"/>
    </location>
</feature>
<name>A0A146JW79_9EUKA</name>
<sequence length="306" mass="35991">LTCQIIKIDEITNDLMDFETNLINKITQNIDPFATLQENLDNNDSFIYKPKLQLSPSVDFALTPPQGYPYQFNRQMTIYEIDQLLKEVISSSNNQQYVEWSKQLQNKLVSGTIDIRSYFDSNNQHLLSDVTNKIDKLNQIALQYVQTEEIENLSNQKNVYYKIFKNDSFSLKHLHPTIPFSNTIPTINLRRNVIITISDFQDFEIVQQTVRETVSPYDRLWIYQIINGTFVNLVFNTMNSPFTSISTFFQNIERFTSTLKCNAQFIKMSIFKNIYNEIQDNSTKTTNLNNRWMLSFLFINRTQIIQ</sequence>
<dbReference type="AlphaFoldDB" id="A0A146JW79"/>
<gene>
    <name evidence="1" type="ORF">TPC1_31848</name>
</gene>
<accession>A0A146JW79</accession>
<reference evidence="1" key="1">
    <citation type="submission" date="2015-07" db="EMBL/GenBank/DDBJ databases">
        <title>Adaptation to a free-living lifestyle via gene acquisitions in the diplomonad Trepomonas sp. PC1.</title>
        <authorList>
            <person name="Xu F."/>
            <person name="Jerlstrom-Hultqvist J."/>
            <person name="Kolisko M."/>
            <person name="Simpson A.G.B."/>
            <person name="Roger A.J."/>
            <person name="Svard S.G."/>
            <person name="Andersson J.O."/>
        </authorList>
    </citation>
    <scope>NUCLEOTIDE SEQUENCE</scope>
    <source>
        <strain evidence="1">PC1</strain>
    </source>
</reference>
<feature type="non-terminal residue" evidence="1">
    <location>
        <position position="306"/>
    </location>
</feature>
<evidence type="ECO:0000313" key="1">
    <source>
        <dbReference type="EMBL" id="JAP88657.1"/>
    </source>
</evidence>
<protein>
    <submittedName>
        <fullName evidence="1">Uncharacterized protein</fullName>
    </submittedName>
</protein>